<organism evidence="2 3">
    <name type="scientific">Operophtera brumata</name>
    <name type="common">Winter moth</name>
    <name type="synonym">Phalaena brumata</name>
    <dbReference type="NCBI Taxonomy" id="104452"/>
    <lineage>
        <taxon>Eukaryota</taxon>
        <taxon>Metazoa</taxon>
        <taxon>Ecdysozoa</taxon>
        <taxon>Arthropoda</taxon>
        <taxon>Hexapoda</taxon>
        <taxon>Insecta</taxon>
        <taxon>Pterygota</taxon>
        <taxon>Neoptera</taxon>
        <taxon>Endopterygota</taxon>
        <taxon>Lepidoptera</taxon>
        <taxon>Glossata</taxon>
        <taxon>Ditrysia</taxon>
        <taxon>Geometroidea</taxon>
        <taxon>Geometridae</taxon>
        <taxon>Larentiinae</taxon>
        <taxon>Operophtera</taxon>
    </lineage>
</organism>
<dbReference type="Proteomes" id="UP000037510">
    <property type="component" value="Unassembled WGS sequence"/>
</dbReference>
<gene>
    <name evidence="2" type="ORF">OBRU01_19608</name>
</gene>
<reference evidence="2 3" key="1">
    <citation type="journal article" date="2015" name="Genome Biol. Evol.">
        <title>The genome of winter moth (Operophtera brumata) provides a genomic perspective on sexual dimorphism and phenology.</title>
        <authorList>
            <person name="Derks M.F."/>
            <person name="Smit S."/>
            <person name="Salis L."/>
            <person name="Schijlen E."/>
            <person name="Bossers A."/>
            <person name="Mateman C."/>
            <person name="Pijl A.S."/>
            <person name="de Ridder D."/>
            <person name="Groenen M.A."/>
            <person name="Visser M.E."/>
            <person name="Megens H.J."/>
        </authorList>
    </citation>
    <scope>NUCLEOTIDE SEQUENCE [LARGE SCALE GENOMIC DNA]</scope>
    <source>
        <strain evidence="2">WM2013NL</strain>
        <tissue evidence="2">Head and thorax</tissue>
    </source>
</reference>
<evidence type="ECO:0000313" key="3">
    <source>
        <dbReference type="Proteomes" id="UP000037510"/>
    </source>
</evidence>
<feature type="compositionally biased region" description="Polar residues" evidence="1">
    <location>
        <begin position="82"/>
        <end position="132"/>
    </location>
</feature>
<dbReference type="EMBL" id="JTDY01004944">
    <property type="protein sequence ID" value="KOB67570.1"/>
    <property type="molecule type" value="Genomic_DNA"/>
</dbReference>
<accession>A0A0L7KWR3</accession>
<dbReference type="OrthoDB" id="31170at2759"/>
<sequence length="182" mass="21115">MRRMKMNLDPDLGDLEEMLAHVQTQLEYEIDLEKDKDKMPSLTSVQESPKMVKRNSSFNKADTFSYRPKTRPPLIMNDETHYASNGYNDNKNEYQQPMINGYRGSQTSLKSDEVGSQCSLQSFRSEPSQRLSMASLPEKRASKPSHNTKLRTATLPRGYGSSKKERDEPKKSWEDYWAQYVF</sequence>
<dbReference type="AlphaFoldDB" id="A0A0L7KWR3"/>
<name>A0A0L7KWR3_OPEBR</name>
<feature type="compositionally biased region" description="Basic and acidic residues" evidence="1">
    <location>
        <begin position="162"/>
        <end position="171"/>
    </location>
</feature>
<proteinExistence type="predicted"/>
<keyword evidence="3" id="KW-1185">Reference proteome</keyword>
<feature type="region of interest" description="Disordered" evidence="1">
    <location>
        <begin position="62"/>
        <end position="171"/>
    </location>
</feature>
<comment type="caution">
    <text evidence="2">The sequence shown here is derived from an EMBL/GenBank/DDBJ whole genome shotgun (WGS) entry which is preliminary data.</text>
</comment>
<protein>
    <submittedName>
        <fullName evidence="2">Putative vasodilator-stimulated phosphoprotein</fullName>
    </submittedName>
</protein>
<evidence type="ECO:0000313" key="2">
    <source>
        <dbReference type="EMBL" id="KOB67570.1"/>
    </source>
</evidence>
<evidence type="ECO:0000256" key="1">
    <source>
        <dbReference type="SAM" id="MobiDB-lite"/>
    </source>
</evidence>